<dbReference type="AlphaFoldDB" id="A0A553MTV3"/>
<dbReference type="STRING" id="623744.A0A553MTV3"/>
<dbReference type="InterPro" id="IPR045587">
    <property type="entry name" value="FKTN_N"/>
</dbReference>
<name>A0A553MTV3_9TELE</name>
<dbReference type="Pfam" id="PF19737">
    <property type="entry name" value="FKTN_N"/>
    <property type="match status" value="1"/>
</dbReference>
<dbReference type="InterPro" id="IPR009644">
    <property type="entry name" value="FKTN/MNN4/W02B3.4-1"/>
</dbReference>
<keyword evidence="4" id="KW-0472">Membrane</keyword>
<keyword evidence="3" id="KW-1133">Transmembrane helix</keyword>
<evidence type="ECO:0000256" key="4">
    <source>
        <dbReference type="ARBA" id="ARBA00023136"/>
    </source>
</evidence>
<evidence type="ECO:0000313" key="7">
    <source>
        <dbReference type="Proteomes" id="UP000316079"/>
    </source>
</evidence>
<evidence type="ECO:0000313" key="6">
    <source>
        <dbReference type="EMBL" id="TRY56595.1"/>
    </source>
</evidence>
<comment type="caution">
    <text evidence="6">The sequence shown here is derived from an EMBL/GenBank/DDBJ whole genome shotgun (WGS) entry which is preliminary data.</text>
</comment>
<dbReference type="OrthoDB" id="444255at2759"/>
<evidence type="ECO:0000256" key="1">
    <source>
        <dbReference type="ARBA" id="ARBA00004167"/>
    </source>
</evidence>
<dbReference type="EMBL" id="SRMA01027276">
    <property type="protein sequence ID" value="TRY56595.1"/>
    <property type="molecule type" value="Genomic_DNA"/>
</dbReference>
<gene>
    <name evidence="6" type="ORF">DNTS_008418</name>
</gene>
<dbReference type="PANTHER" id="PTHR15407:SF28">
    <property type="entry name" value="RIBITOL-5-PHOSPHATE TRANSFERASE FKTN"/>
    <property type="match status" value="1"/>
</dbReference>
<keyword evidence="2" id="KW-0812">Transmembrane</keyword>
<feature type="domain" description="Ribitol-5-phosphate transferase FKTN N-terminal" evidence="5">
    <location>
        <begin position="27"/>
        <end position="233"/>
    </location>
</feature>
<proteinExistence type="predicted"/>
<sequence length="235" mass="27259">MKSLTTAPRDGSVVAPLTYPFLHQLLLRRFLALAHRFQLPVFLWDPVALDLLSQDALLYRESHQKEQHCSFICTHREFTSFALLASLWKYHASLFDAAAERGLELLEIHGKDPRLISTGDLTAKEIPLHFLFRFERRLVHVVVLYERSGRFLWHGPLRLNANIDHSFAPFQMLDFGRHAGAYDRPELILTTVDGLDVRIPKNLSAFPREHSESRFLECRLREAKAFYQVLMHDGK</sequence>
<accession>A0A553MTV3</accession>
<organism evidence="6 7">
    <name type="scientific">Danionella cerebrum</name>
    <dbReference type="NCBI Taxonomy" id="2873325"/>
    <lineage>
        <taxon>Eukaryota</taxon>
        <taxon>Metazoa</taxon>
        <taxon>Chordata</taxon>
        <taxon>Craniata</taxon>
        <taxon>Vertebrata</taxon>
        <taxon>Euteleostomi</taxon>
        <taxon>Actinopterygii</taxon>
        <taxon>Neopterygii</taxon>
        <taxon>Teleostei</taxon>
        <taxon>Ostariophysi</taxon>
        <taxon>Cypriniformes</taxon>
        <taxon>Danionidae</taxon>
        <taxon>Danioninae</taxon>
        <taxon>Danionella</taxon>
    </lineage>
</organism>
<comment type="subcellular location">
    <subcellularLocation>
        <location evidence="1">Membrane</location>
        <topology evidence="1">Single-pass membrane protein</topology>
    </subcellularLocation>
</comment>
<evidence type="ECO:0000259" key="5">
    <source>
        <dbReference type="Pfam" id="PF19737"/>
    </source>
</evidence>
<protein>
    <recommendedName>
        <fullName evidence="5">Ribitol-5-phosphate transferase FKTN N-terminal domain-containing protein</fullName>
    </recommendedName>
</protein>
<dbReference type="PANTHER" id="PTHR15407">
    <property type="entry name" value="FUKUTIN-RELATED"/>
    <property type="match status" value="1"/>
</dbReference>
<evidence type="ECO:0000256" key="2">
    <source>
        <dbReference type="ARBA" id="ARBA00022692"/>
    </source>
</evidence>
<dbReference type="GO" id="GO:0000139">
    <property type="term" value="C:Golgi membrane"/>
    <property type="evidence" value="ECO:0007669"/>
    <property type="project" value="TreeGrafter"/>
</dbReference>
<evidence type="ECO:0000256" key="3">
    <source>
        <dbReference type="ARBA" id="ARBA00022989"/>
    </source>
</evidence>
<dbReference type="Proteomes" id="UP000316079">
    <property type="component" value="Unassembled WGS sequence"/>
</dbReference>
<keyword evidence="7" id="KW-1185">Reference proteome</keyword>
<reference evidence="6 7" key="1">
    <citation type="journal article" date="2019" name="Sci. Data">
        <title>Hybrid genome assembly and annotation of Danionella translucida.</title>
        <authorList>
            <person name="Kadobianskyi M."/>
            <person name="Schulze L."/>
            <person name="Schuelke M."/>
            <person name="Judkewitz B."/>
        </authorList>
    </citation>
    <scope>NUCLEOTIDE SEQUENCE [LARGE SCALE GENOMIC DNA]</scope>
    <source>
        <strain evidence="6 7">Bolton</strain>
    </source>
</reference>